<sequence>MMLFSVTQVSVAGSRVQKNESSGLLSWTAEEDGFYIELIQLLPDFVRAIYAKHNFPKKEVKRIAAYCVFGTIIKNTSGKKLTYRVANWRYKSKEKNLQSSKFLAVKTKTQWLAEWEKSGIIFSWTLLPDIGEFYVGDWQQGFTTIKLPRKAEFDFIYKWEVDGMPHTGTIKNMSCASEILPNTLTKTN</sequence>
<dbReference type="EMBL" id="UOFD01000050">
    <property type="protein sequence ID" value="VAW52672.1"/>
    <property type="molecule type" value="Genomic_DNA"/>
</dbReference>
<proteinExistence type="predicted"/>
<gene>
    <name evidence="1" type="ORF">MNBD_GAMMA06-1181</name>
</gene>
<evidence type="ECO:0000313" key="1">
    <source>
        <dbReference type="EMBL" id="VAW52672.1"/>
    </source>
</evidence>
<protein>
    <submittedName>
        <fullName evidence="1">Uncharacterized protein</fullName>
    </submittedName>
</protein>
<reference evidence="1" key="1">
    <citation type="submission" date="2018-06" db="EMBL/GenBank/DDBJ databases">
        <authorList>
            <person name="Zhirakovskaya E."/>
        </authorList>
    </citation>
    <scope>NUCLEOTIDE SEQUENCE</scope>
</reference>
<name>A0A3B0WN31_9ZZZZ</name>
<organism evidence="1">
    <name type="scientific">hydrothermal vent metagenome</name>
    <dbReference type="NCBI Taxonomy" id="652676"/>
    <lineage>
        <taxon>unclassified sequences</taxon>
        <taxon>metagenomes</taxon>
        <taxon>ecological metagenomes</taxon>
    </lineage>
</organism>
<accession>A0A3B0WN31</accession>
<dbReference type="AlphaFoldDB" id="A0A3B0WN31"/>